<dbReference type="Proteomes" id="UP000887458">
    <property type="component" value="Unassembled WGS sequence"/>
</dbReference>
<keyword evidence="1" id="KW-0472">Membrane</keyword>
<evidence type="ECO:0000256" key="1">
    <source>
        <dbReference type="SAM" id="Phobius"/>
    </source>
</evidence>
<comment type="caution">
    <text evidence="3">The sequence shown here is derived from an EMBL/GenBank/DDBJ whole genome shotgun (WGS) entry which is preliminary data.</text>
</comment>
<reference evidence="3 4" key="1">
    <citation type="journal article" date="2018" name="J. Allergy Clin. Immunol.">
        <title>High-quality assembly of Dermatophagoides pteronyssinus genome and transcriptome reveals a wide range of novel allergens.</title>
        <authorList>
            <person name="Liu X.Y."/>
            <person name="Yang K.Y."/>
            <person name="Wang M.Q."/>
            <person name="Kwok J.S."/>
            <person name="Zeng X."/>
            <person name="Yang Z."/>
            <person name="Xiao X.J."/>
            <person name="Lau C.P."/>
            <person name="Li Y."/>
            <person name="Huang Z.M."/>
            <person name="Ba J.G."/>
            <person name="Yim A.K."/>
            <person name="Ouyang C.Y."/>
            <person name="Ngai S.M."/>
            <person name="Chan T.F."/>
            <person name="Leung E.L."/>
            <person name="Liu L."/>
            <person name="Liu Z.G."/>
            <person name="Tsui S.K."/>
        </authorList>
    </citation>
    <scope>NUCLEOTIDE SEQUENCE [LARGE SCALE GENOMIC DNA]</scope>
    <source>
        <strain evidence="3">Derp</strain>
    </source>
</reference>
<dbReference type="SUPFAM" id="SSF56300">
    <property type="entry name" value="Metallo-dependent phosphatases"/>
    <property type="match status" value="1"/>
</dbReference>
<name>A0ABQ8JUG2_DERPT</name>
<protein>
    <submittedName>
        <fullName evidence="3">Serine/threonine-protein phosphatase cpped1</fullName>
    </submittedName>
</protein>
<dbReference type="InterPro" id="IPR051918">
    <property type="entry name" value="STPP_CPPED1"/>
</dbReference>
<dbReference type="PANTHER" id="PTHR43143">
    <property type="entry name" value="METALLOPHOSPHOESTERASE, CALCINEURIN SUPERFAMILY"/>
    <property type="match status" value="1"/>
</dbReference>
<dbReference type="Gene3D" id="3.60.21.10">
    <property type="match status" value="1"/>
</dbReference>
<gene>
    <name evidence="3" type="primary">CPPED1_1</name>
    <name evidence="3" type="ORF">DERP_007152</name>
</gene>
<feature type="domain" description="Calcineurin-like phosphoesterase" evidence="2">
    <location>
        <begin position="107"/>
        <end position="283"/>
    </location>
</feature>
<feature type="transmembrane region" description="Helical" evidence="1">
    <location>
        <begin position="7"/>
        <end position="27"/>
    </location>
</feature>
<organism evidence="3 4">
    <name type="scientific">Dermatophagoides pteronyssinus</name>
    <name type="common">European house dust mite</name>
    <dbReference type="NCBI Taxonomy" id="6956"/>
    <lineage>
        <taxon>Eukaryota</taxon>
        <taxon>Metazoa</taxon>
        <taxon>Ecdysozoa</taxon>
        <taxon>Arthropoda</taxon>
        <taxon>Chelicerata</taxon>
        <taxon>Arachnida</taxon>
        <taxon>Acari</taxon>
        <taxon>Acariformes</taxon>
        <taxon>Sarcoptiformes</taxon>
        <taxon>Astigmata</taxon>
        <taxon>Psoroptidia</taxon>
        <taxon>Analgoidea</taxon>
        <taxon>Pyroglyphidae</taxon>
        <taxon>Dermatophagoidinae</taxon>
        <taxon>Dermatophagoides</taxon>
    </lineage>
</organism>
<evidence type="ECO:0000313" key="3">
    <source>
        <dbReference type="EMBL" id="KAH9426212.1"/>
    </source>
</evidence>
<proteinExistence type="predicted"/>
<dbReference type="InterPro" id="IPR004843">
    <property type="entry name" value="Calcineurin-like_PHP"/>
</dbReference>
<keyword evidence="1" id="KW-1133">Transmembrane helix</keyword>
<dbReference type="EMBL" id="NJHN03000012">
    <property type="protein sequence ID" value="KAH9426212.1"/>
    <property type="molecule type" value="Genomic_DNA"/>
</dbReference>
<dbReference type="Pfam" id="PF00149">
    <property type="entry name" value="Metallophos"/>
    <property type="match status" value="1"/>
</dbReference>
<dbReference type="InterPro" id="IPR029052">
    <property type="entry name" value="Metallo-depent_PP-like"/>
</dbReference>
<evidence type="ECO:0000259" key="2">
    <source>
        <dbReference type="Pfam" id="PF00149"/>
    </source>
</evidence>
<dbReference type="PANTHER" id="PTHR43143:SF1">
    <property type="entry name" value="SERINE_THREONINE-PROTEIN PHOSPHATASE CPPED1"/>
    <property type="match status" value="1"/>
</dbReference>
<reference evidence="3 4" key="2">
    <citation type="journal article" date="2022" name="Mol. Biol. Evol.">
        <title>Comparative Genomics Reveals Insights into the Divergent Evolution of Astigmatic Mites and Household Pest Adaptations.</title>
        <authorList>
            <person name="Xiong Q."/>
            <person name="Wan A.T."/>
            <person name="Liu X."/>
            <person name="Fung C.S."/>
            <person name="Xiao X."/>
            <person name="Malainual N."/>
            <person name="Hou J."/>
            <person name="Wang L."/>
            <person name="Wang M."/>
            <person name="Yang K.Y."/>
            <person name="Cui Y."/>
            <person name="Leung E.L."/>
            <person name="Nong W."/>
            <person name="Shin S.K."/>
            <person name="Au S.W."/>
            <person name="Jeong K.Y."/>
            <person name="Chew F.T."/>
            <person name="Hui J.H."/>
            <person name="Leung T.F."/>
            <person name="Tungtrongchitr A."/>
            <person name="Zhong N."/>
            <person name="Liu Z."/>
            <person name="Tsui S.K."/>
        </authorList>
    </citation>
    <scope>NUCLEOTIDE SEQUENCE [LARGE SCALE GENOMIC DNA]</scope>
    <source>
        <strain evidence="3">Derp</strain>
    </source>
</reference>
<accession>A0ABQ8JUG2</accession>
<sequence>MQKSIKIFITIIIIGISITIIGLLLYFNPDWPDNNDNDDRMFKRAHHRTYEGFEKDYNLEWKKDFFFIQAADPQYGLMEKLENPNLIISTNWTNERELLTKAIKQWNEMNPKPRFVVICGDLVNDPPFQNQTKRREQLNDLKKDLHQLDQSIPLILLPGNHDLMDKPTLESLKQYTDEFGDDYYSFWIDSIMFIVLNTQYYKNHDQMINEFNEQNKWIDEQLMDAKSNNYTHVIIFQHIPWFLKKIDEPDMDYNTIASKIRQPLMEKFIDANIHYIFAGHMHQNFEGEFFINDNRWLKMITTSAIGAQYHAIDTEPPSKSGYRIVNVTRTNIQQKYVQIEKE</sequence>
<keyword evidence="4" id="KW-1185">Reference proteome</keyword>
<keyword evidence="1" id="KW-0812">Transmembrane</keyword>
<evidence type="ECO:0000313" key="4">
    <source>
        <dbReference type="Proteomes" id="UP000887458"/>
    </source>
</evidence>